<evidence type="ECO:0000313" key="2">
    <source>
        <dbReference type="EMBL" id="MPC39998.1"/>
    </source>
</evidence>
<evidence type="ECO:0000313" key="3">
    <source>
        <dbReference type="Proteomes" id="UP000324222"/>
    </source>
</evidence>
<accession>A0A5B7F4D9</accession>
<comment type="caution">
    <text evidence="2">The sequence shown here is derived from an EMBL/GenBank/DDBJ whole genome shotgun (WGS) entry which is preliminary data.</text>
</comment>
<feature type="compositionally biased region" description="Basic and acidic residues" evidence="1">
    <location>
        <begin position="56"/>
        <end position="69"/>
    </location>
</feature>
<protein>
    <submittedName>
        <fullName evidence="2">Uncharacterized protein</fullName>
    </submittedName>
</protein>
<keyword evidence="3" id="KW-1185">Reference proteome</keyword>
<gene>
    <name evidence="2" type="ORF">E2C01_033552</name>
</gene>
<name>A0A5B7F4D9_PORTR</name>
<organism evidence="2 3">
    <name type="scientific">Portunus trituberculatus</name>
    <name type="common">Swimming crab</name>
    <name type="synonym">Neptunus trituberculatus</name>
    <dbReference type="NCBI Taxonomy" id="210409"/>
    <lineage>
        <taxon>Eukaryota</taxon>
        <taxon>Metazoa</taxon>
        <taxon>Ecdysozoa</taxon>
        <taxon>Arthropoda</taxon>
        <taxon>Crustacea</taxon>
        <taxon>Multicrustacea</taxon>
        <taxon>Malacostraca</taxon>
        <taxon>Eumalacostraca</taxon>
        <taxon>Eucarida</taxon>
        <taxon>Decapoda</taxon>
        <taxon>Pleocyemata</taxon>
        <taxon>Brachyura</taxon>
        <taxon>Eubrachyura</taxon>
        <taxon>Portunoidea</taxon>
        <taxon>Portunidae</taxon>
        <taxon>Portuninae</taxon>
        <taxon>Portunus</taxon>
    </lineage>
</organism>
<sequence length="110" mass="12741">MTREEEIQETSKEVKPSKLQYYHTKPRRITLLNKGRQDGVRREEGKASTARHRDGRSREARAGRDVREGRGRRRGVGGGQDSFLSRNMCKASLGRTIYKSRRDNPGRRDK</sequence>
<feature type="compositionally biased region" description="Basic and acidic residues" evidence="1">
    <location>
        <begin position="1"/>
        <end position="16"/>
    </location>
</feature>
<feature type="region of interest" description="Disordered" evidence="1">
    <location>
        <begin position="1"/>
        <end position="110"/>
    </location>
</feature>
<feature type="compositionally biased region" description="Basic and acidic residues" evidence="1">
    <location>
        <begin position="100"/>
        <end position="110"/>
    </location>
</feature>
<reference evidence="2 3" key="1">
    <citation type="submission" date="2019-05" db="EMBL/GenBank/DDBJ databases">
        <title>Another draft genome of Portunus trituberculatus and its Hox gene families provides insights of decapod evolution.</title>
        <authorList>
            <person name="Jeong J.-H."/>
            <person name="Song I."/>
            <person name="Kim S."/>
            <person name="Choi T."/>
            <person name="Kim D."/>
            <person name="Ryu S."/>
            <person name="Kim W."/>
        </authorList>
    </citation>
    <scope>NUCLEOTIDE SEQUENCE [LARGE SCALE GENOMIC DNA]</scope>
    <source>
        <tissue evidence="2">Muscle</tissue>
    </source>
</reference>
<dbReference type="Proteomes" id="UP000324222">
    <property type="component" value="Unassembled WGS sequence"/>
</dbReference>
<proteinExistence type="predicted"/>
<evidence type="ECO:0000256" key="1">
    <source>
        <dbReference type="SAM" id="MobiDB-lite"/>
    </source>
</evidence>
<dbReference type="AlphaFoldDB" id="A0A5B7F4D9"/>
<feature type="compositionally biased region" description="Basic and acidic residues" evidence="1">
    <location>
        <begin position="35"/>
        <end position="46"/>
    </location>
</feature>
<dbReference type="EMBL" id="VSRR010004540">
    <property type="protein sequence ID" value="MPC39998.1"/>
    <property type="molecule type" value="Genomic_DNA"/>
</dbReference>